<evidence type="ECO:0000313" key="1">
    <source>
        <dbReference type="EMBL" id="KIG14575.1"/>
    </source>
</evidence>
<evidence type="ECO:0000313" key="2">
    <source>
        <dbReference type="Proteomes" id="UP000031599"/>
    </source>
</evidence>
<gene>
    <name evidence="1" type="ORF">DB30_06630</name>
</gene>
<organism evidence="1 2">
    <name type="scientific">Enhygromyxa salina</name>
    <dbReference type="NCBI Taxonomy" id="215803"/>
    <lineage>
        <taxon>Bacteria</taxon>
        <taxon>Pseudomonadati</taxon>
        <taxon>Myxococcota</taxon>
        <taxon>Polyangia</taxon>
        <taxon>Nannocystales</taxon>
        <taxon>Nannocystaceae</taxon>
        <taxon>Enhygromyxa</taxon>
    </lineage>
</organism>
<protein>
    <submittedName>
        <fullName evidence="1">Uncharacterized protein</fullName>
    </submittedName>
</protein>
<name>A0A0C2CY41_9BACT</name>
<dbReference type="EMBL" id="JMCC02000070">
    <property type="protein sequence ID" value="KIG14575.1"/>
    <property type="molecule type" value="Genomic_DNA"/>
</dbReference>
<dbReference type="AlphaFoldDB" id="A0A0C2CY41"/>
<dbReference type="Proteomes" id="UP000031599">
    <property type="component" value="Unassembled WGS sequence"/>
</dbReference>
<reference evidence="1 2" key="1">
    <citation type="submission" date="2014-12" db="EMBL/GenBank/DDBJ databases">
        <title>Genome assembly of Enhygromyxa salina DSM 15201.</title>
        <authorList>
            <person name="Sharma G."/>
            <person name="Subramanian S."/>
        </authorList>
    </citation>
    <scope>NUCLEOTIDE SEQUENCE [LARGE SCALE GENOMIC DNA]</scope>
    <source>
        <strain evidence="1 2">DSM 15201</strain>
    </source>
</reference>
<proteinExistence type="predicted"/>
<sequence>MFIAAILAIFAVSLVGISMLVGHDTGGAVSHGDGGLFKTGNPSLRGASATLGMRSADVEMPATLEADRVGVE</sequence>
<comment type="caution">
    <text evidence="1">The sequence shown here is derived from an EMBL/GenBank/DDBJ whole genome shotgun (WGS) entry which is preliminary data.</text>
</comment>
<accession>A0A0C2CY41</accession>